<dbReference type="Pfam" id="PF13609">
    <property type="entry name" value="Porin_4"/>
    <property type="match status" value="1"/>
</dbReference>
<organism evidence="3 4">
    <name type="scientific">Benzoatithermus flavus</name>
    <dbReference type="NCBI Taxonomy" id="3108223"/>
    <lineage>
        <taxon>Bacteria</taxon>
        <taxon>Pseudomonadati</taxon>
        <taxon>Pseudomonadota</taxon>
        <taxon>Alphaproteobacteria</taxon>
        <taxon>Geminicoccales</taxon>
        <taxon>Geminicoccaceae</taxon>
        <taxon>Benzoatithermus</taxon>
    </lineage>
</organism>
<evidence type="ECO:0000313" key="4">
    <source>
        <dbReference type="Proteomes" id="UP001375743"/>
    </source>
</evidence>
<keyword evidence="4" id="KW-1185">Reference proteome</keyword>
<feature type="signal peptide" evidence="1">
    <location>
        <begin position="1"/>
        <end position="29"/>
    </location>
</feature>
<comment type="caution">
    <text evidence="3">The sequence shown here is derived from an EMBL/GenBank/DDBJ whole genome shotgun (WGS) entry which is preliminary data.</text>
</comment>
<dbReference type="EMBL" id="JBBLZC010000001">
    <property type="protein sequence ID" value="MEK0081842.1"/>
    <property type="molecule type" value="Genomic_DNA"/>
</dbReference>
<dbReference type="SUPFAM" id="SSF56935">
    <property type="entry name" value="Porins"/>
    <property type="match status" value="1"/>
</dbReference>
<evidence type="ECO:0000259" key="2">
    <source>
        <dbReference type="Pfam" id="PF13609"/>
    </source>
</evidence>
<proteinExistence type="predicted"/>
<keyword evidence="1" id="KW-0732">Signal</keyword>
<dbReference type="Gene3D" id="2.40.160.10">
    <property type="entry name" value="Porin"/>
    <property type="match status" value="1"/>
</dbReference>
<dbReference type="Proteomes" id="UP001375743">
    <property type="component" value="Unassembled WGS sequence"/>
</dbReference>
<evidence type="ECO:0000256" key="1">
    <source>
        <dbReference type="SAM" id="SignalP"/>
    </source>
</evidence>
<sequence>MTLRKILLGTTAVLGAGLMTAAVPSVAGAAEVKPGGYPDLTLTGFARFRMHGGQLDDARLNNAFSRDLDFSNDTEVHVVARAKDERTGLEYGGTVEFEADTNRADNTDESWIFVRGGFGEVRLGDEDGASDTSAVGAQTIAAGTGGIDGSVIDTFAGGATFKLDNTNDATKIRYYTPSFGGFQIGVSYTPQQAALSSGAGNGDSLAGKAVTAQNFVEAAALYKGSLGGVGVLASITGAVCDWKAAGDDDCSGIYGGANVDLFGFKLGGGYGTEKFGALEKSFYNIGIGAALGPTNVSINYGKVVDSDNLTFNGVAVDKPSNLVFSADIALMPGLVLAGDVGFFDNDVEGGAERSGWQAVGRLGLAF</sequence>
<feature type="domain" description="Porin" evidence="2">
    <location>
        <begin position="20"/>
        <end position="346"/>
    </location>
</feature>
<dbReference type="InterPro" id="IPR033900">
    <property type="entry name" value="Gram_neg_porin_domain"/>
</dbReference>
<evidence type="ECO:0000313" key="3">
    <source>
        <dbReference type="EMBL" id="MEK0081842.1"/>
    </source>
</evidence>
<gene>
    <name evidence="3" type="ORF">U1T56_01660</name>
</gene>
<dbReference type="InterPro" id="IPR023614">
    <property type="entry name" value="Porin_dom_sf"/>
</dbReference>
<dbReference type="RefSeq" id="WP_418157685.1">
    <property type="nucleotide sequence ID" value="NZ_JBBLZC010000001.1"/>
</dbReference>
<name>A0ABU8XP90_9PROT</name>
<protein>
    <submittedName>
        <fullName evidence="3">Porin</fullName>
    </submittedName>
</protein>
<accession>A0ABU8XP90</accession>
<feature type="chain" id="PRO_5045373664" evidence="1">
    <location>
        <begin position="30"/>
        <end position="366"/>
    </location>
</feature>
<reference evidence="3 4" key="1">
    <citation type="submission" date="2024-01" db="EMBL/GenBank/DDBJ databases">
        <title>Multi-omics insights into the function and evolution of sodium benzoate biodegradation pathways in Benzoatithermus flavus gen. nov., sp. nov. from hot spring.</title>
        <authorList>
            <person name="Hu C.-J."/>
            <person name="Li W.-J."/>
        </authorList>
    </citation>
    <scope>NUCLEOTIDE SEQUENCE [LARGE SCALE GENOMIC DNA]</scope>
    <source>
        <strain evidence="3 4">SYSU G07066</strain>
    </source>
</reference>